<keyword evidence="4" id="KW-1185">Reference proteome</keyword>
<proteinExistence type="predicted"/>
<evidence type="ECO:0000256" key="2">
    <source>
        <dbReference type="SAM" id="Phobius"/>
    </source>
</evidence>
<dbReference type="AlphaFoldDB" id="A0A8H9GVB5"/>
<comment type="caution">
    <text evidence="3">The sequence shown here is derived from an EMBL/GenBank/DDBJ whole genome shotgun (WGS) entry which is preliminary data.</text>
</comment>
<feature type="region of interest" description="Disordered" evidence="1">
    <location>
        <begin position="75"/>
        <end position="152"/>
    </location>
</feature>
<reference evidence="3" key="1">
    <citation type="journal article" date="2014" name="Int. J. Syst. Evol. Microbiol.">
        <title>Complete genome sequence of Corynebacterium casei LMG S-19264T (=DSM 44701T), isolated from a smear-ripened cheese.</title>
        <authorList>
            <consortium name="US DOE Joint Genome Institute (JGI-PGF)"/>
            <person name="Walter F."/>
            <person name="Albersmeier A."/>
            <person name="Kalinowski J."/>
            <person name="Ruckert C."/>
        </authorList>
    </citation>
    <scope>NUCLEOTIDE SEQUENCE</scope>
    <source>
        <strain evidence="3">CGMCC 4.7138</strain>
    </source>
</reference>
<reference evidence="3" key="2">
    <citation type="submission" date="2020-09" db="EMBL/GenBank/DDBJ databases">
        <authorList>
            <person name="Sun Q."/>
            <person name="Zhou Y."/>
        </authorList>
    </citation>
    <scope>NUCLEOTIDE SEQUENCE</scope>
    <source>
        <strain evidence="3">CGMCC 4.7138</strain>
    </source>
</reference>
<feature type="transmembrane region" description="Helical" evidence="2">
    <location>
        <begin position="158"/>
        <end position="177"/>
    </location>
</feature>
<feature type="compositionally biased region" description="Low complexity" evidence="1">
    <location>
        <begin position="90"/>
        <end position="133"/>
    </location>
</feature>
<organism evidence="3 4">
    <name type="scientific">Microbispora bryophytorum</name>
    <dbReference type="NCBI Taxonomy" id="1460882"/>
    <lineage>
        <taxon>Bacteria</taxon>
        <taxon>Bacillati</taxon>
        <taxon>Actinomycetota</taxon>
        <taxon>Actinomycetes</taxon>
        <taxon>Streptosporangiales</taxon>
        <taxon>Streptosporangiaceae</taxon>
        <taxon>Microbispora</taxon>
    </lineage>
</organism>
<dbReference type="Proteomes" id="UP000653480">
    <property type="component" value="Unassembled WGS sequence"/>
</dbReference>
<sequence>MLASTVSPSATLTPIPELLVTLTPTAVGTIGVAAGDFTLKLRPAGDTAGTGEALYTCTLPESATRASLALTVVASSSPSPSATPSPSPSPAGNTNTSPSPSAGASTTPSPSPSPRTTTTTTVTATATASHTATKQIKTTPLGGAQTGAGGDAGPDARLVVLTGLALMAAAAVGGLLLRRFGPNSGSYGGH</sequence>
<evidence type="ECO:0000313" key="3">
    <source>
        <dbReference type="EMBL" id="GGO03303.1"/>
    </source>
</evidence>
<evidence type="ECO:0000256" key="1">
    <source>
        <dbReference type="SAM" id="MobiDB-lite"/>
    </source>
</evidence>
<keyword evidence="2" id="KW-0812">Transmembrane</keyword>
<evidence type="ECO:0000313" key="4">
    <source>
        <dbReference type="Proteomes" id="UP000653480"/>
    </source>
</evidence>
<accession>A0A8H9GVB5</accession>
<gene>
    <name evidence="3" type="ORF">GCM10011574_13000</name>
</gene>
<protein>
    <submittedName>
        <fullName evidence="3">Uncharacterized protein</fullName>
    </submittedName>
</protein>
<dbReference type="EMBL" id="BMMN01000002">
    <property type="protein sequence ID" value="GGO03303.1"/>
    <property type="molecule type" value="Genomic_DNA"/>
</dbReference>
<name>A0A8H9GVB5_9ACTN</name>
<keyword evidence="2" id="KW-0472">Membrane</keyword>
<keyword evidence="2" id="KW-1133">Transmembrane helix</keyword>